<proteinExistence type="predicted"/>
<reference evidence="2" key="1">
    <citation type="journal article" date="2019" name="Int. J. Syst. Evol. Microbiol.">
        <title>The Global Catalogue of Microorganisms (GCM) 10K type strain sequencing project: providing services to taxonomists for standard genome sequencing and annotation.</title>
        <authorList>
            <consortium name="The Broad Institute Genomics Platform"/>
            <consortium name="The Broad Institute Genome Sequencing Center for Infectious Disease"/>
            <person name="Wu L."/>
            <person name="Ma J."/>
        </authorList>
    </citation>
    <scope>NUCLEOTIDE SEQUENCE [LARGE SCALE GENOMIC DNA]</scope>
    <source>
        <strain evidence="2">KCTC 52490</strain>
    </source>
</reference>
<accession>A0ABW6AQX7</accession>
<name>A0ABW6AQX7_9BACT</name>
<dbReference type="Proteomes" id="UP001597512">
    <property type="component" value="Unassembled WGS sequence"/>
</dbReference>
<gene>
    <name evidence="1" type="ORF">ACFS25_28655</name>
</gene>
<keyword evidence="2" id="KW-1185">Reference proteome</keyword>
<comment type="caution">
    <text evidence="1">The sequence shown here is derived from an EMBL/GenBank/DDBJ whole genome shotgun (WGS) entry which is preliminary data.</text>
</comment>
<dbReference type="EMBL" id="JBHUOM010000043">
    <property type="protein sequence ID" value="MFD2937772.1"/>
    <property type="molecule type" value="Genomic_DNA"/>
</dbReference>
<evidence type="ECO:0000313" key="2">
    <source>
        <dbReference type="Proteomes" id="UP001597512"/>
    </source>
</evidence>
<sequence length="143" mass="16291">MDAYLIDPAARTISEVNMDFSLQSIYSLLGCRLISTVASQPNGDLMFVDDNVADDEHEAFRFGSWEIYSKALVVGSASEGESISPKTPIQFFNAQVYWLRLKTFKPTVAIWPFLIDVFENWPAISIQKTWIGGQLFRLVKWFN</sequence>
<organism evidence="1 2">
    <name type="scientific">Spirosoma flavum</name>
    <dbReference type="NCBI Taxonomy" id="2048557"/>
    <lineage>
        <taxon>Bacteria</taxon>
        <taxon>Pseudomonadati</taxon>
        <taxon>Bacteroidota</taxon>
        <taxon>Cytophagia</taxon>
        <taxon>Cytophagales</taxon>
        <taxon>Cytophagaceae</taxon>
        <taxon>Spirosoma</taxon>
    </lineage>
</organism>
<dbReference type="RefSeq" id="WP_381508164.1">
    <property type="nucleotide sequence ID" value="NZ_JBHUOM010000043.1"/>
</dbReference>
<evidence type="ECO:0000313" key="1">
    <source>
        <dbReference type="EMBL" id="MFD2937772.1"/>
    </source>
</evidence>
<protein>
    <submittedName>
        <fullName evidence="1">Uncharacterized protein</fullName>
    </submittedName>
</protein>